<evidence type="ECO:0000313" key="2">
    <source>
        <dbReference type="Proteomes" id="UP001145114"/>
    </source>
</evidence>
<gene>
    <name evidence="1" type="primary">MCA1_2</name>
    <name evidence="1" type="ORF">EV182_000862</name>
</gene>
<evidence type="ECO:0000313" key="1">
    <source>
        <dbReference type="EMBL" id="KAJ1675647.1"/>
    </source>
</evidence>
<sequence>MASVTTPPYTPVTAAGDGGTHHDSSRAKADAKSAALGPPSPQHVPTIAEELDRRQARARASTQIFASQPESLLPYNHPALHNNGNGGGEYYNRTSIFVSTNYSHSPPLPQRHPPHPHVSNPMSAFPLQDPNRANTFAMDSGGSSDLNLQPQPYQKPPLMLHHSLTTIGVYNDDTSTPWASSASLSATSVTEPSHLAQQQQFSHYTRPVSIATTTSVPPAISAASTLTPDSQYFVPPPPQPLPLSQAPTAYHQKYHGVLSTCTGKKRALIITINYYSKPYSLSGVINVGDPLREMLVQSYGYPRADIH</sequence>
<reference evidence="1" key="1">
    <citation type="submission" date="2022-06" db="EMBL/GenBank/DDBJ databases">
        <title>Phylogenomic reconstructions and comparative analyses of Kickxellomycotina fungi.</title>
        <authorList>
            <person name="Reynolds N.K."/>
            <person name="Stajich J.E."/>
            <person name="Barry K."/>
            <person name="Grigoriev I.V."/>
            <person name="Crous P."/>
            <person name="Smith M.E."/>
        </authorList>
    </citation>
    <scope>NUCLEOTIDE SEQUENCE</scope>
    <source>
        <strain evidence="1">RSA 2271</strain>
    </source>
</reference>
<organism evidence="1 2">
    <name type="scientific">Spiromyces aspiralis</name>
    <dbReference type="NCBI Taxonomy" id="68401"/>
    <lineage>
        <taxon>Eukaryota</taxon>
        <taxon>Fungi</taxon>
        <taxon>Fungi incertae sedis</taxon>
        <taxon>Zoopagomycota</taxon>
        <taxon>Kickxellomycotina</taxon>
        <taxon>Kickxellomycetes</taxon>
        <taxon>Kickxellales</taxon>
        <taxon>Kickxellaceae</taxon>
        <taxon>Spiromyces</taxon>
    </lineage>
</organism>
<feature type="non-terminal residue" evidence="1">
    <location>
        <position position="307"/>
    </location>
</feature>
<keyword evidence="2" id="KW-1185">Reference proteome</keyword>
<comment type="caution">
    <text evidence="1">The sequence shown here is derived from an EMBL/GenBank/DDBJ whole genome shotgun (WGS) entry which is preliminary data.</text>
</comment>
<keyword evidence="1" id="KW-0378">Hydrolase</keyword>
<proteinExistence type="predicted"/>
<keyword evidence="1" id="KW-0645">Protease</keyword>
<dbReference type="EMBL" id="JAMZIH010005218">
    <property type="protein sequence ID" value="KAJ1675647.1"/>
    <property type="molecule type" value="Genomic_DNA"/>
</dbReference>
<protein>
    <submittedName>
        <fullName evidence="1">Ca(2+)-dependent cysteine protease</fullName>
    </submittedName>
</protein>
<accession>A0ACC1HHH3</accession>
<dbReference type="Proteomes" id="UP001145114">
    <property type="component" value="Unassembled WGS sequence"/>
</dbReference>
<name>A0ACC1HHH3_9FUNG</name>